<dbReference type="InParanoid" id="A0A7N2KU15"/>
<proteinExistence type="inferred from homology"/>
<feature type="domain" description="Peptidase A1" evidence="9">
    <location>
        <begin position="233"/>
        <end position="571"/>
    </location>
</feature>
<evidence type="ECO:0000256" key="2">
    <source>
        <dbReference type="ARBA" id="ARBA00022670"/>
    </source>
</evidence>
<dbReference type="FunFam" id="2.40.70.10:FF:000021">
    <property type="entry name" value="Aspartyl protease AED1"/>
    <property type="match status" value="1"/>
</dbReference>
<feature type="active site" evidence="7">
    <location>
        <position position="251"/>
    </location>
</feature>
<dbReference type="InterPro" id="IPR032799">
    <property type="entry name" value="TAXi_C"/>
</dbReference>
<dbReference type="Proteomes" id="UP000594261">
    <property type="component" value="Chromosome 2"/>
</dbReference>
<evidence type="ECO:0000259" key="9">
    <source>
        <dbReference type="PROSITE" id="PS51767"/>
    </source>
</evidence>
<keyword evidence="2" id="KW-0645">Protease</keyword>
<dbReference type="EnsemblPlants" id="QL02p018281:mrna">
    <property type="protein sequence ID" value="QL02p018281:mrna"/>
    <property type="gene ID" value="QL02p018281"/>
</dbReference>
<dbReference type="Pfam" id="PF14543">
    <property type="entry name" value="TAXi_N"/>
    <property type="match status" value="1"/>
</dbReference>
<evidence type="ECO:0000256" key="3">
    <source>
        <dbReference type="ARBA" id="ARBA00022729"/>
    </source>
</evidence>
<evidence type="ECO:0000256" key="7">
    <source>
        <dbReference type="PIRSR" id="PIRSR601461-1"/>
    </source>
</evidence>
<feature type="chain" id="PRO_5029835909" description="Peptidase A1 domain-containing protein" evidence="8">
    <location>
        <begin position="27"/>
        <end position="576"/>
    </location>
</feature>
<comment type="similarity">
    <text evidence="1">Belongs to the peptidase A1 family.</text>
</comment>
<dbReference type="InterPro" id="IPR032861">
    <property type="entry name" value="TAXi_N"/>
</dbReference>
<dbReference type="PANTHER" id="PTHR13683:SF750">
    <property type="entry name" value="ASPARTYL PROTEASE AED1"/>
    <property type="match status" value="1"/>
</dbReference>
<evidence type="ECO:0000313" key="11">
    <source>
        <dbReference type="Proteomes" id="UP000594261"/>
    </source>
</evidence>
<dbReference type="Gene3D" id="2.40.70.10">
    <property type="entry name" value="Acid Proteases"/>
    <property type="match status" value="2"/>
</dbReference>
<dbReference type="InterPro" id="IPR001461">
    <property type="entry name" value="Aspartic_peptidase_A1"/>
</dbReference>
<evidence type="ECO:0000256" key="6">
    <source>
        <dbReference type="ARBA" id="ARBA00023157"/>
    </source>
</evidence>
<dbReference type="Gramene" id="QL02p018281:mrna">
    <property type="protein sequence ID" value="QL02p018281:mrna"/>
    <property type="gene ID" value="QL02p018281"/>
</dbReference>
<organism evidence="10 11">
    <name type="scientific">Quercus lobata</name>
    <name type="common">Valley oak</name>
    <dbReference type="NCBI Taxonomy" id="97700"/>
    <lineage>
        <taxon>Eukaryota</taxon>
        <taxon>Viridiplantae</taxon>
        <taxon>Streptophyta</taxon>
        <taxon>Embryophyta</taxon>
        <taxon>Tracheophyta</taxon>
        <taxon>Spermatophyta</taxon>
        <taxon>Magnoliopsida</taxon>
        <taxon>eudicotyledons</taxon>
        <taxon>Gunneridae</taxon>
        <taxon>Pentapetalae</taxon>
        <taxon>rosids</taxon>
        <taxon>fabids</taxon>
        <taxon>Fagales</taxon>
        <taxon>Fagaceae</taxon>
        <taxon>Quercus</taxon>
    </lineage>
</organism>
<keyword evidence="6" id="KW-1015">Disulfide bond</keyword>
<reference evidence="11" key="1">
    <citation type="journal article" date="2016" name="G3 (Bethesda)">
        <title>First Draft Assembly and Annotation of the Genome of a California Endemic Oak Quercus lobata Nee (Fagaceae).</title>
        <authorList>
            <person name="Sork V.L."/>
            <person name="Fitz-Gibbon S.T."/>
            <person name="Puiu D."/>
            <person name="Crepeau M."/>
            <person name="Gugger P.F."/>
            <person name="Sherman R."/>
            <person name="Stevens K."/>
            <person name="Langley C.H."/>
            <person name="Pellegrini M."/>
            <person name="Salzberg S.L."/>
        </authorList>
    </citation>
    <scope>NUCLEOTIDE SEQUENCE [LARGE SCALE GENOMIC DNA]</scope>
    <source>
        <strain evidence="11">cv. SW786</strain>
    </source>
</reference>
<sequence>MAMAISSFLRCILYIYSFFAFLCLYAQEVRETTEIHHLHHTHIVQLSSLMPSTTCSASTKALCIPSTCSIIDTILMYQARPKELLCKLRSRPTTKVNRSPLLTGHCQLLLLGGAHLSLSLFRLGQSPSLCIFTFHVKSSLEFQPIVGLLCLVVCFGPKRKASLTVIHKYGPCFQSIEDQVQVLSHTEILLQDQSRVNSIHSKLSNYSNGNKLRESKASTLRVKSSLILGTGIYIVTVGLGTPRRDLKLAFDTGSDLTWTQCKPCTGQCYKQVDPIFDSSKSTSYTNITCPTPLCSQLSSATGMSQQCSTSKKCIYLTEYGDGSFTTGYFSKERLTITSDVMENFIFGCGLDNEGLFNGFAGLLSLGRAQVSLVKQTAQKYGQFFSYCLPSTTSSTGHLTFGKGNGVSNTIKFTPMLKPSQGPSFYGLNLIGISVGGRKLSIPTSVFSTVGSIIDSGTVITRLPPTAYNALRTTFRKLMRNYPMTSPISLLDTCYDLSKSKSVSIPHISFLFGGDVSVDLDKVGIFYMLSPTQACLAFAGNSDPSNIAIFGNVQQKGLEVLYDVARGRIGFRPGGCS</sequence>
<dbReference type="PROSITE" id="PS51767">
    <property type="entry name" value="PEPTIDASE_A1"/>
    <property type="match status" value="1"/>
</dbReference>
<dbReference type="InterPro" id="IPR021109">
    <property type="entry name" value="Peptidase_aspartic_dom_sf"/>
</dbReference>
<dbReference type="GO" id="GO:0006508">
    <property type="term" value="P:proteolysis"/>
    <property type="evidence" value="ECO:0007669"/>
    <property type="project" value="UniProtKB-KW"/>
</dbReference>
<dbReference type="SUPFAM" id="SSF50630">
    <property type="entry name" value="Acid proteases"/>
    <property type="match status" value="1"/>
</dbReference>
<dbReference type="OMA" id="CIYLTEY"/>
<evidence type="ECO:0000256" key="8">
    <source>
        <dbReference type="SAM" id="SignalP"/>
    </source>
</evidence>
<accession>A0A7N2KU15</accession>
<keyword evidence="5" id="KW-0378">Hydrolase</keyword>
<reference evidence="10" key="2">
    <citation type="submission" date="2021-01" db="UniProtKB">
        <authorList>
            <consortium name="EnsemblPlants"/>
        </authorList>
    </citation>
    <scope>IDENTIFICATION</scope>
</reference>
<dbReference type="FunFam" id="2.40.70.10:FF:000013">
    <property type="entry name" value="Aspartyl protease AED1"/>
    <property type="match status" value="1"/>
</dbReference>
<dbReference type="Pfam" id="PF14541">
    <property type="entry name" value="TAXi_C"/>
    <property type="match status" value="1"/>
</dbReference>
<feature type="signal peptide" evidence="8">
    <location>
        <begin position="1"/>
        <end position="26"/>
    </location>
</feature>
<name>A0A7N2KU15_QUELO</name>
<keyword evidence="11" id="KW-1185">Reference proteome</keyword>
<protein>
    <recommendedName>
        <fullName evidence="9">Peptidase A1 domain-containing protein</fullName>
    </recommendedName>
</protein>
<evidence type="ECO:0000256" key="1">
    <source>
        <dbReference type="ARBA" id="ARBA00007447"/>
    </source>
</evidence>
<dbReference type="CDD" id="cd05472">
    <property type="entry name" value="cnd41_like"/>
    <property type="match status" value="1"/>
</dbReference>
<dbReference type="AlphaFoldDB" id="A0A7N2KU15"/>
<dbReference type="PANTHER" id="PTHR13683">
    <property type="entry name" value="ASPARTYL PROTEASES"/>
    <property type="match status" value="1"/>
</dbReference>
<evidence type="ECO:0000313" key="10">
    <source>
        <dbReference type="EnsemblPlants" id="QL02p018281:mrna"/>
    </source>
</evidence>
<evidence type="ECO:0000256" key="4">
    <source>
        <dbReference type="ARBA" id="ARBA00022750"/>
    </source>
</evidence>
<dbReference type="InterPro" id="IPR033121">
    <property type="entry name" value="PEPTIDASE_A1"/>
</dbReference>
<keyword evidence="3 8" id="KW-0732">Signal</keyword>
<evidence type="ECO:0000256" key="5">
    <source>
        <dbReference type="ARBA" id="ARBA00022801"/>
    </source>
</evidence>
<keyword evidence="4" id="KW-0064">Aspartyl protease</keyword>
<dbReference type="InterPro" id="IPR033873">
    <property type="entry name" value="CND41-like"/>
</dbReference>
<feature type="active site" evidence="7">
    <location>
        <position position="454"/>
    </location>
</feature>
<dbReference type="GO" id="GO:0004190">
    <property type="term" value="F:aspartic-type endopeptidase activity"/>
    <property type="evidence" value="ECO:0007669"/>
    <property type="project" value="UniProtKB-KW"/>
</dbReference>